<dbReference type="Gene3D" id="3.30.450.330">
    <property type="match status" value="1"/>
</dbReference>
<feature type="transmembrane region" description="Helical" evidence="3">
    <location>
        <begin position="12"/>
        <end position="32"/>
    </location>
</feature>
<comment type="subcellular location">
    <subcellularLocation>
        <location evidence="1">Membrane</location>
    </subcellularLocation>
</comment>
<evidence type="ECO:0008006" key="7">
    <source>
        <dbReference type="Google" id="ProtNLM"/>
    </source>
</evidence>
<evidence type="ECO:0000256" key="2">
    <source>
        <dbReference type="ARBA" id="ARBA00023136"/>
    </source>
</evidence>
<dbReference type="Gene3D" id="1.10.150.770">
    <property type="match status" value="1"/>
</dbReference>
<evidence type="ECO:0000256" key="3">
    <source>
        <dbReference type="SAM" id="Phobius"/>
    </source>
</evidence>
<feature type="domain" description="Penicillin-binding protein dimerisation" evidence="5">
    <location>
        <begin position="56"/>
        <end position="204"/>
    </location>
</feature>
<reference evidence="6" key="1">
    <citation type="journal article" date="2015" name="Nature">
        <title>Complex archaea that bridge the gap between prokaryotes and eukaryotes.</title>
        <authorList>
            <person name="Spang A."/>
            <person name="Saw J.H."/>
            <person name="Jorgensen S.L."/>
            <person name="Zaremba-Niedzwiedzka K."/>
            <person name="Martijn J."/>
            <person name="Lind A.E."/>
            <person name="van Eijk R."/>
            <person name="Schleper C."/>
            <person name="Guy L."/>
            <person name="Ettema T.J."/>
        </authorList>
    </citation>
    <scope>NUCLEOTIDE SEQUENCE</scope>
</reference>
<protein>
    <recommendedName>
        <fullName evidence="7">Penicillin-binding protein transpeptidase domain-containing protein</fullName>
    </recommendedName>
</protein>
<accession>A0A0F9RZX6</accession>
<keyword evidence="3" id="KW-0812">Transmembrane</keyword>
<dbReference type="Pfam" id="PF00905">
    <property type="entry name" value="Transpeptidase"/>
    <property type="match status" value="1"/>
</dbReference>
<dbReference type="PANTHER" id="PTHR30627">
    <property type="entry name" value="PEPTIDOGLYCAN D,D-TRANSPEPTIDASE"/>
    <property type="match status" value="1"/>
</dbReference>
<evidence type="ECO:0000256" key="1">
    <source>
        <dbReference type="ARBA" id="ARBA00004370"/>
    </source>
</evidence>
<proteinExistence type="predicted"/>
<dbReference type="EMBL" id="LAZR01000637">
    <property type="protein sequence ID" value="KKN62030.1"/>
    <property type="molecule type" value="Genomic_DNA"/>
</dbReference>
<dbReference type="SUPFAM" id="SSF56519">
    <property type="entry name" value="Penicillin binding protein dimerisation domain"/>
    <property type="match status" value="1"/>
</dbReference>
<dbReference type="AlphaFoldDB" id="A0A0F9RZX6"/>
<dbReference type="Pfam" id="PF03717">
    <property type="entry name" value="PBP_dimer"/>
    <property type="match status" value="1"/>
</dbReference>
<sequence>MSIFYQKKARIRIIVLGFFFMIWLVGLTIRLLQLQVFEHPRLKTEVLEQNQNRNTIHPKRGTIYDCTGNILARSLPIQSIFFSPFKGEPPRLQFEKIKKLRKILNLSENELKNIYKRIERNASFIWIKRKVDPGKEEKVRRLSLSGIYFLEENKRFYPHGKLAAHLLGRVNIDDIGASGIEYKYNSVLEGKKGEHLILRDAKKREYRFEILKEPEAGKDLVLTIDETIQYYAEKELKKAMLKTGASWGTVILSQPSTGEILAMANYPTGNLNNPPPGPLSLDRNKAIHHNFEPGSTFKIITASAALEARKVNLNDSFDCSKGFIRVAGKTIRDHELFGILSFPEVIIHSSNVGTIQFGQLIGEEIFFKTIRAFGFGQKTGIDLPAEEKGIFRPLDNWTNISVSSLSIGYEISVTATQMLQAINAIANKGFIISPRVVKKILDSRDVATEKPYRRRRIISERTALLLTSILQKVVQRGTGTTARIRGYKVAGKTGTTQKFDPSIGGYSSDAHTSSFAGFVPADNPVLSMVVVIDEPKGPYSGGEVAAPVFREIASLVLRQLRIPKQEEQLNTIIAERPLRQVER</sequence>
<comment type="caution">
    <text evidence="6">The sequence shown here is derived from an EMBL/GenBank/DDBJ whole genome shotgun (WGS) entry which is preliminary data.</text>
</comment>
<dbReference type="Gene3D" id="3.90.1310.10">
    <property type="entry name" value="Penicillin-binding protein 2a (Domain 2)"/>
    <property type="match status" value="1"/>
</dbReference>
<feature type="domain" description="Penicillin-binding protein transpeptidase" evidence="4">
    <location>
        <begin position="248"/>
        <end position="553"/>
    </location>
</feature>
<dbReference type="PANTHER" id="PTHR30627:SF1">
    <property type="entry name" value="PEPTIDOGLYCAN D,D-TRANSPEPTIDASE FTSI"/>
    <property type="match status" value="1"/>
</dbReference>
<dbReference type="GO" id="GO:0008658">
    <property type="term" value="F:penicillin binding"/>
    <property type="evidence" value="ECO:0007669"/>
    <property type="project" value="InterPro"/>
</dbReference>
<dbReference type="GO" id="GO:0005886">
    <property type="term" value="C:plasma membrane"/>
    <property type="evidence" value="ECO:0007669"/>
    <property type="project" value="TreeGrafter"/>
</dbReference>
<evidence type="ECO:0000259" key="4">
    <source>
        <dbReference type="Pfam" id="PF00905"/>
    </source>
</evidence>
<dbReference type="Gene3D" id="3.40.710.10">
    <property type="entry name" value="DD-peptidase/beta-lactamase superfamily"/>
    <property type="match status" value="1"/>
</dbReference>
<name>A0A0F9RZX6_9ZZZZ</name>
<dbReference type="InterPro" id="IPR012338">
    <property type="entry name" value="Beta-lactam/transpept-like"/>
</dbReference>
<dbReference type="InterPro" id="IPR001460">
    <property type="entry name" value="PCN-bd_Tpept"/>
</dbReference>
<dbReference type="InterPro" id="IPR050515">
    <property type="entry name" value="Beta-lactam/transpept"/>
</dbReference>
<keyword evidence="2 3" id="KW-0472">Membrane</keyword>
<organism evidence="6">
    <name type="scientific">marine sediment metagenome</name>
    <dbReference type="NCBI Taxonomy" id="412755"/>
    <lineage>
        <taxon>unclassified sequences</taxon>
        <taxon>metagenomes</taxon>
        <taxon>ecological metagenomes</taxon>
    </lineage>
</organism>
<dbReference type="InterPro" id="IPR036138">
    <property type="entry name" value="PBP_dimer_sf"/>
</dbReference>
<dbReference type="GO" id="GO:0071555">
    <property type="term" value="P:cell wall organization"/>
    <property type="evidence" value="ECO:0007669"/>
    <property type="project" value="TreeGrafter"/>
</dbReference>
<dbReference type="SUPFAM" id="SSF56601">
    <property type="entry name" value="beta-lactamase/transpeptidase-like"/>
    <property type="match status" value="1"/>
</dbReference>
<dbReference type="InterPro" id="IPR005311">
    <property type="entry name" value="PBP_dimer"/>
</dbReference>
<evidence type="ECO:0000313" key="6">
    <source>
        <dbReference type="EMBL" id="KKN62030.1"/>
    </source>
</evidence>
<evidence type="ECO:0000259" key="5">
    <source>
        <dbReference type="Pfam" id="PF03717"/>
    </source>
</evidence>
<keyword evidence="3" id="KW-1133">Transmembrane helix</keyword>
<gene>
    <name evidence="6" type="ORF">LCGC14_0515820</name>
</gene>